<evidence type="ECO:0000313" key="1">
    <source>
        <dbReference type="EMBL" id="GLI32859.1"/>
    </source>
</evidence>
<dbReference type="RefSeq" id="WP_281791886.1">
    <property type="nucleotide sequence ID" value="NZ_BSDR01000001.1"/>
</dbReference>
<accession>A0A9W6D0R1</accession>
<dbReference type="EMBL" id="BSDR01000001">
    <property type="protein sequence ID" value="GLI32859.1"/>
    <property type="molecule type" value="Genomic_DNA"/>
</dbReference>
<dbReference type="Pfam" id="PF01026">
    <property type="entry name" value="TatD_DNase"/>
    <property type="match status" value="1"/>
</dbReference>
<dbReference type="PANTHER" id="PTHR42658">
    <property type="entry name" value="HYDROLASE TATD"/>
    <property type="match status" value="1"/>
</dbReference>
<dbReference type="InterPro" id="IPR032466">
    <property type="entry name" value="Metal_Hydrolase"/>
</dbReference>
<sequence>MKINALDAHCHADLLMYYEPLFHDRYRELKCGAITWSYLEKIDSWKSYPQYWDKLGRLCRSFGCEESPFFYLVGIHPRSIAEDLQGFSSLPEQITDSLSAHLKDPLCLGLGELGLDAGTQLEEKILRLQLDWALENLPGSKRIGIHTPRHDKVRITRETLSLLEDYVPLHARVLVDHVTPETWSFFQNNSYMVGMTLQDGKTSVEAFLQFVHTHRDIMHRIILNSDGARGLSMPFLQLLDEPNLLDGALRRMVFLENALRFYDLSLQE</sequence>
<dbReference type="InterPro" id="IPR001130">
    <property type="entry name" value="TatD-like"/>
</dbReference>
<dbReference type="Proteomes" id="UP001144372">
    <property type="component" value="Unassembled WGS sequence"/>
</dbReference>
<dbReference type="Gene3D" id="3.20.20.140">
    <property type="entry name" value="Metal-dependent hydrolases"/>
    <property type="match status" value="1"/>
</dbReference>
<dbReference type="PANTHER" id="PTHR42658:SF1">
    <property type="entry name" value="HYDROLASE TATD"/>
    <property type="match status" value="1"/>
</dbReference>
<protein>
    <submittedName>
        <fullName evidence="1">Uncharacterized protein</fullName>
    </submittedName>
</protein>
<organism evidence="1 2">
    <name type="scientific">Desulforhabdus amnigena</name>
    <dbReference type="NCBI Taxonomy" id="40218"/>
    <lineage>
        <taxon>Bacteria</taxon>
        <taxon>Pseudomonadati</taxon>
        <taxon>Thermodesulfobacteriota</taxon>
        <taxon>Syntrophobacteria</taxon>
        <taxon>Syntrophobacterales</taxon>
        <taxon>Syntrophobacteraceae</taxon>
        <taxon>Desulforhabdus</taxon>
    </lineage>
</organism>
<dbReference type="SUPFAM" id="SSF51556">
    <property type="entry name" value="Metallo-dependent hydrolases"/>
    <property type="match status" value="1"/>
</dbReference>
<evidence type="ECO:0000313" key="2">
    <source>
        <dbReference type="Proteomes" id="UP001144372"/>
    </source>
</evidence>
<keyword evidence="2" id="KW-1185">Reference proteome</keyword>
<dbReference type="InterPro" id="IPR012022">
    <property type="entry name" value="UCP005295"/>
</dbReference>
<proteinExistence type="predicted"/>
<reference evidence="1" key="1">
    <citation type="submission" date="2022-12" db="EMBL/GenBank/DDBJ databases">
        <title>Reference genome sequencing for broad-spectrum identification of bacterial and archaeal isolates by mass spectrometry.</title>
        <authorList>
            <person name="Sekiguchi Y."/>
            <person name="Tourlousse D.M."/>
        </authorList>
    </citation>
    <scope>NUCLEOTIDE SEQUENCE</scope>
    <source>
        <strain evidence="1">ASRB1</strain>
    </source>
</reference>
<name>A0A9W6D0R1_9BACT</name>
<gene>
    <name evidence="1" type="ORF">DAMNIGENAA_02920</name>
</gene>
<dbReference type="AlphaFoldDB" id="A0A9W6D0R1"/>
<comment type="caution">
    <text evidence="1">The sequence shown here is derived from an EMBL/GenBank/DDBJ whole genome shotgun (WGS) entry which is preliminary data.</text>
</comment>
<dbReference type="GO" id="GO:0016788">
    <property type="term" value="F:hydrolase activity, acting on ester bonds"/>
    <property type="evidence" value="ECO:0007669"/>
    <property type="project" value="InterPro"/>
</dbReference>